<evidence type="ECO:0000313" key="1">
    <source>
        <dbReference type="EMBL" id="KIO46282.1"/>
    </source>
</evidence>
<reference evidence="2 4" key="1">
    <citation type="submission" date="2014-07" db="EMBL/GenBank/DDBJ databases">
        <title>Porphyromonadaceae bacterium OUH 308042 = ATCC BAA-2681 = DSM 28342 draft genome.</title>
        <authorList>
            <person name="Sydenham T.V."/>
            <person name="Hasman H."/>
            <person name="Justensen U.S."/>
        </authorList>
    </citation>
    <scope>NUCLEOTIDE SEQUENCE [LARGE SCALE GENOMIC DNA]</scope>
    <source>
        <strain evidence="2 4">OUH 308042</strain>
    </source>
</reference>
<gene>
    <name evidence="2" type="ORF">BA92_00480</name>
    <name evidence="1" type="ORF">IE90_05670</name>
</gene>
<dbReference type="OrthoDB" id="5464618at2"/>
<reference evidence="1 3" key="2">
    <citation type="submission" date="2014-07" db="EMBL/GenBank/DDBJ databases">
        <title>Porphyromonadaceae bacterium OUH 334697 = ATCC BAA-2682 = DSM 28341 draft genome.</title>
        <authorList>
            <person name="Sydenham T.V."/>
            <person name="Hasman H."/>
            <person name="Justesen U.S."/>
        </authorList>
    </citation>
    <scope>NUCLEOTIDE SEQUENCE [LARGE SCALE GENOMIC DNA]</scope>
    <source>
        <strain evidence="1 3">OUH 334697</strain>
    </source>
</reference>
<comment type="caution">
    <text evidence="2">The sequence shown here is derived from an EMBL/GenBank/DDBJ whole genome shotgun (WGS) entry which is preliminary data.</text>
</comment>
<sequence length="205" mass="24665">MYNYLKQRVKHAIRFRHKRGFGVHSPFVFDLITNVIKERNLYYDFERIETRAKLRSSEKKLCRLLFRLSDYLSYRNVLLLGLENPFVISYLEAVSRDMRLFYKGKEFKGERYEKVEPASIGEVPLDMMFLGRELDGVWSAACESLLKERKEGPLCVIITDIYKKPLNAQLWRQWRKECTVSIDMMWYGMLFFDNRLQRGRYNMII</sequence>
<dbReference type="Proteomes" id="UP000031937">
    <property type="component" value="Unassembled WGS sequence"/>
</dbReference>
<keyword evidence="4" id="KW-1185">Reference proteome</keyword>
<dbReference type="Proteomes" id="UP000031980">
    <property type="component" value="Unassembled WGS sequence"/>
</dbReference>
<name>A0A0C3NMQ2_9PORP</name>
<evidence type="ECO:0008006" key="5">
    <source>
        <dbReference type="Google" id="ProtNLM"/>
    </source>
</evidence>
<evidence type="ECO:0000313" key="2">
    <source>
        <dbReference type="EMBL" id="KIO47527.1"/>
    </source>
</evidence>
<evidence type="ECO:0000313" key="4">
    <source>
        <dbReference type="Proteomes" id="UP000031980"/>
    </source>
</evidence>
<dbReference type="RefSeq" id="WP_041502888.1">
    <property type="nucleotide sequence ID" value="NZ_JPIT01000016.1"/>
</dbReference>
<accession>A0A0C3NMQ2</accession>
<evidence type="ECO:0000313" key="3">
    <source>
        <dbReference type="Proteomes" id="UP000031937"/>
    </source>
</evidence>
<dbReference type="AlphaFoldDB" id="A0A0C3NMQ2"/>
<dbReference type="EMBL" id="JPIU01000014">
    <property type="protein sequence ID" value="KIO47527.1"/>
    <property type="molecule type" value="Genomic_DNA"/>
</dbReference>
<proteinExistence type="predicted"/>
<dbReference type="EMBL" id="JPIT01000016">
    <property type="protein sequence ID" value="KIO46282.1"/>
    <property type="molecule type" value="Genomic_DNA"/>
</dbReference>
<protein>
    <recommendedName>
        <fullName evidence="5">Class I SAM-dependent methyltransferase</fullName>
    </recommendedName>
</protein>
<organism evidence="2 4">
    <name type="scientific">Sanguibacteroides justesenii</name>
    <dbReference type="NCBI Taxonomy" id="1547597"/>
    <lineage>
        <taxon>Bacteria</taxon>
        <taxon>Pseudomonadati</taxon>
        <taxon>Bacteroidota</taxon>
        <taxon>Bacteroidia</taxon>
        <taxon>Bacteroidales</taxon>
        <taxon>Porphyromonadaceae</taxon>
        <taxon>Sanguibacteroides</taxon>
    </lineage>
</organism>